<sequence length="142" mass="15637">MNLPGNPSCLKRPPPVALRIARWLRRRTRERNRKVRVPSRLWATVSFPSRQATTGASGWLDHAQTSGDAPALCVPALFVTPPAKWPVKMLIVLGRRSSRSRRALYCAGARKPDASYGRISSCGLKSTPSSACLCRYLCSESS</sequence>
<dbReference type="EMBL" id="BLLF01002115">
    <property type="protein sequence ID" value="GFH22748.1"/>
    <property type="molecule type" value="Genomic_DNA"/>
</dbReference>
<evidence type="ECO:0000313" key="1">
    <source>
        <dbReference type="EMBL" id="GFH22748.1"/>
    </source>
</evidence>
<proteinExistence type="predicted"/>
<dbReference type="AlphaFoldDB" id="A0A699ZWW8"/>
<gene>
    <name evidence="1" type="ORF">HaLaN_20260</name>
</gene>
<dbReference type="Proteomes" id="UP000485058">
    <property type="component" value="Unassembled WGS sequence"/>
</dbReference>
<organism evidence="1 2">
    <name type="scientific">Haematococcus lacustris</name>
    <name type="common">Green alga</name>
    <name type="synonym">Haematococcus pluvialis</name>
    <dbReference type="NCBI Taxonomy" id="44745"/>
    <lineage>
        <taxon>Eukaryota</taxon>
        <taxon>Viridiplantae</taxon>
        <taxon>Chlorophyta</taxon>
        <taxon>core chlorophytes</taxon>
        <taxon>Chlorophyceae</taxon>
        <taxon>CS clade</taxon>
        <taxon>Chlamydomonadales</taxon>
        <taxon>Haematococcaceae</taxon>
        <taxon>Haematococcus</taxon>
    </lineage>
</organism>
<reference evidence="1 2" key="1">
    <citation type="submission" date="2020-02" db="EMBL/GenBank/DDBJ databases">
        <title>Draft genome sequence of Haematococcus lacustris strain NIES-144.</title>
        <authorList>
            <person name="Morimoto D."/>
            <person name="Nakagawa S."/>
            <person name="Yoshida T."/>
            <person name="Sawayama S."/>
        </authorList>
    </citation>
    <scope>NUCLEOTIDE SEQUENCE [LARGE SCALE GENOMIC DNA]</scope>
    <source>
        <strain evidence="1 2">NIES-144</strain>
    </source>
</reference>
<accession>A0A699ZWW8</accession>
<name>A0A699ZWW8_HAELA</name>
<evidence type="ECO:0000313" key="2">
    <source>
        <dbReference type="Proteomes" id="UP000485058"/>
    </source>
</evidence>
<protein>
    <submittedName>
        <fullName evidence="1">Uncharacterized protein</fullName>
    </submittedName>
</protein>
<keyword evidence="2" id="KW-1185">Reference proteome</keyword>
<comment type="caution">
    <text evidence="1">The sequence shown here is derived from an EMBL/GenBank/DDBJ whole genome shotgun (WGS) entry which is preliminary data.</text>
</comment>